<keyword evidence="4" id="KW-1185">Reference proteome</keyword>
<name>A0A9W6KMU6_9ACTN</name>
<dbReference type="AlphaFoldDB" id="A0A9W6KMU6"/>
<comment type="caution">
    <text evidence="3">The sequence shown here is derived from an EMBL/GenBank/DDBJ whole genome shotgun (WGS) entry which is preliminary data.</text>
</comment>
<dbReference type="RefSeq" id="WP_261960240.1">
    <property type="nucleotide sequence ID" value="NZ_BAAAXA010000001.1"/>
</dbReference>
<feature type="transmembrane region" description="Helical" evidence="2">
    <location>
        <begin position="87"/>
        <end position="110"/>
    </location>
</feature>
<reference evidence="3" key="2">
    <citation type="submission" date="2023-01" db="EMBL/GenBank/DDBJ databases">
        <authorList>
            <person name="Sun Q."/>
            <person name="Evtushenko L."/>
        </authorList>
    </citation>
    <scope>NUCLEOTIDE SEQUENCE</scope>
    <source>
        <strain evidence="3">VKM Ac-1321</strain>
    </source>
</reference>
<feature type="region of interest" description="Disordered" evidence="1">
    <location>
        <begin position="115"/>
        <end position="138"/>
    </location>
</feature>
<evidence type="ECO:0000256" key="2">
    <source>
        <dbReference type="SAM" id="Phobius"/>
    </source>
</evidence>
<reference evidence="3" key="1">
    <citation type="journal article" date="2014" name="Int. J. Syst. Evol. Microbiol.">
        <title>Complete genome sequence of Corynebacterium casei LMG S-19264T (=DSM 44701T), isolated from a smear-ripened cheese.</title>
        <authorList>
            <consortium name="US DOE Joint Genome Institute (JGI-PGF)"/>
            <person name="Walter F."/>
            <person name="Albersmeier A."/>
            <person name="Kalinowski J."/>
            <person name="Ruckert C."/>
        </authorList>
    </citation>
    <scope>NUCLEOTIDE SEQUENCE</scope>
    <source>
        <strain evidence="3">VKM Ac-1321</strain>
    </source>
</reference>
<feature type="compositionally biased region" description="Low complexity" evidence="1">
    <location>
        <begin position="122"/>
        <end position="138"/>
    </location>
</feature>
<evidence type="ECO:0000313" key="4">
    <source>
        <dbReference type="Proteomes" id="UP001143480"/>
    </source>
</evidence>
<accession>A0A9W6KMU6</accession>
<protein>
    <submittedName>
        <fullName evidence="3">Uncharacterized protein</fullName>
    </submittedName>
</protein>
<proteinExistence type="predicted"/>
<gene>
    <name evidence="3" type="ORF">GCM10017581_055410</name>
</gene>
<keyword evidence="2" id="KW-0472">Membrane</keyword>
<feature type="compositionally biased region" description="Low complexity" evidence="1">
    <location>
        <begin position="23"/>
        <end position="52"/>
    </location>
</feature>
<keyword evidence="2" id="KW-1133">Transmembrane helix</keyword>
<evidence type="ECO:0000313" key="3">
    <source>
        <dbReference type="EMBL" id="GLL03795.1"/>
    </source>
</evidence>
<dbReference type="Proteomes" id="UP001143480">
    <property type="component" value="Unassembled WGS sequence"/>
</dbReference>
<organism evidence="3 4">
    <name type="scientific">Dactylosporangium matsuzakiense</name>
    <dbReference type="NCBI Taxonomy" id="53360"/>
    <lineage>
        <taxon>Bacteria</taxon>
        <taxon>Bacillati</taxon>
        <taxon>Actinomycetota</taxon>
        <taxon>Actinomycetes</taxon>
        <taxon>Micromonosporales</taxon>
        <taxon>Micromonosporaceae</taxon>
        <taxon>Dactylosporangium</taxon>
    </lineage>
</organism>
<keyword evidence="2" id="KW-0812">Transmembrane</keyword>
<evidence type="ECO:0000256" key="1">
    <source>
        <dbReference type="SAM" id="MobiDB-lite"/>
    </source>
</evidence>
<feature type="compositionally biased region" description="Pro residues" evidence="1">
    <location>
        <begin position="53"/>
        <end position="79"/>
    </location>
</feature>
<feature type="region of interest" description="Disordered" evidence="1">
    <location>
        <begin position="1"/>
        <end position="83"/>
    </location>
</feature>
<sequence>MTQPGPPYEHYEVSPAGEEYTGQYNPQQPYSGQPYPGPPQQYSAPPYANQPYSAPPQQPPYQPPYAQPPYAQPQPPAPRPPRRSGSLIVLLASLGVLAIVAVAVVIVVVVQQKDEPAGEPKGQGPAATSAASAPGAAPAQVGPVDSCLIGNWRQTTYRSEIDLSSITLDGRKLGDVVVSGDGRTWKIGVDGKATEDFSKAVYRGRTDTGKAVEVSFTGKNEWDLKTADHQILFTSTGSTVTMTVKIDGANPLTDTVAPHNNPQPYECSKNSWTAKSLTDENASTVYTRAD</sequence>
<dbReference type="EMBL" id="BSFP01000038">
    <property type="protein sequence ID" value="GLL03795.1"/>
    <property type="molecule type" value="Genomic_DNA"/>
</dbReference>